<feature type="compositionally biased region" description="Low complexity" evidence="1">
    <location>
        <begin position="272"/>
        <end position="284"/>
    </location>
</feature>
<dbReference type="InterPro" id="IPR025558">
    <property type="entry name" value="DUF4283"/>
</dbReference>
<feature type="domain" description="Glycoside hydrolase 123 catalytic" evidence="3">
    <location>
        <begin position="1389"/>
        <end position="1491"/>
    </location>
</feature>
<feature type="region of interest" description="Disordered" evidence="1">
    <location>
        <begin position="242"/>
        <end position="286"/>
    </location>
</feature>
<name>A0A6A2WAX6_HIBSY</name>
<dbReference type="PANTHER" id="PTHR37193">
    <property type="entry name" value="ALPHA-1,6-MANNOSYL-GLYCOPROTEIN 2-BETA-N-ACETYLGLUCOSAMINYLTRANSFERASE"/>
    <property type="match status" value="1"/>
</dbReference>
<gene>
    <name evidence="5" type="ORF">F3Y22_tig00117056pilonHSYRG00656</name>
</gene>
<feature type="compositionally biased region" description="Acidic residues" evidence="1">
    <location>
        <begin position="1001"/>
        <end position="1015"/>
    </location>
</feature>
<dbReference type="Pfam" id="PF13320">
    <property type="entry name" value="GH123_cat"/>
    <property type="match status" value="1"/>
</dbReference>
<feature type="domain" description="DUF4283" evidence="4">
    <location>
        <begin position="40"/>
        <end position="123"/>
    </location>
</feature>
<evidence type="ECO:0000313" key="6">
    <source>
        <dbReference type="Proteomes" id="UP000436088"/>
    </source>
</evidence>
<dbReference type="PANTHER" id="PTHR37193:SF1">
    <property type="entry name" value="ALPHA-1,6-MANNOSYL-GLYCOPROTEIN 2-BETA-N-ACETYLGLUCOSAMINYLTRANSFERASE"/>
    <property type="match status" value="1"/>
</dbReference>
<reference evidence="5" key="1">
    <citation type="submission" date="2019-09" db="EMBL/GenBank/DDBJ databases">
        <title>Draft genome information of white flower Hibiscus syriacus.</title>
        <authorList>
            <person name="Kim Y.-M."/>
        </authorList>
    </citation>
    <scope>NUCLEOTIDE SEQUENCE [LARGE SCALE GENOMIC DNA]</scope>
    <source>
        <strain evidence="5">YM2019G1</strain>
    </source>
</reference>
<dbReference type="Pfam" id="PF00078">
    <property type="entry name" value="RVT_1"/>
    <property type="match status" value="1"/>
</dbReference>
<evidence type="ECO:0000313" key="5">
    <source>
        <dbReference type="EMBL" id="KAE8654001.1"/>
    </source>
</evidence>
<dbReference type="EMBL" id="VEPZ02001788">
    <property type="protein sequence ID" value="KAE8654001.1"/>
    <property type="molecule type" value="Genomic_DNA"/>
</dbReference>
<proteinExistence type="predicted"/>
<feature type="compositionally biased region" description="Low complexity" evidence="1">
    <location>
        <begin position="248"/>
        <end position="257"/>
    </location>
</feature>
<dbReference type="SUPFAM" id="SSF56219">
    <property type="entry name" value="DNase I-like"/>
    <property type="match status" value="1"/>
</dbReference>
<evidence type="ECO:0000259" key="4">
    <source>
        <dbReference type="Pfam" id="PF14111"/>
    </source>
</evidence>
<accession>A0A6A2WAX6</accession>
<evidence type="ECO:0000259" key="3">
    <source>
        <dbReference type="Pfam" id="PF13320"/>
    </source>
</evidence>
<dbReference type="Gene3D" id="3.60.10.10">
    <property type="entry name" value="Endonuclease/exonuclease/phosphatase"/>
    <property type="match status" value="1"/>
</dbReference>
<feature type="region of interest" description="Disordered" evidence="1">
    <location>
        <begin position="1001"/>
        <end position="1039"/>
    </location>
</feature>
<evidence type="ECO:0000256" key="1">
    <source>
        <dbReference type="SAM" id="MobiDB-lite"/>
    </source>
</evidence>
<dbReference type="InterPro" id="IPR036691">
    <property type="entry name" value="Endo/exonu/phosph_ase_sf"/>
</dbReference>
<protein>
    <submittedName>
        <fullName evidence="5">COP9 signalosome complex subunit 4-like</fullName>
    </submittedName>
</protein>
<dbReference type="InterPro" id="IPR043502">
    <property type="entry name" value="DNA/RNA_pol_sf"/>
</dbReference>
<feature type="compositionally biased region" description="Low complexity" evidence="1">
    <location>
        <begin position="1016"/>
        <end position="1025"/>
    </location>
</feature>
<dbReference type="Proteomes" id="UP000436088">
    <property type="component" value="Unassembled WGS sequence"/>
</dbReference>
<dbReference type="SUPFAM" id="SSF56672">
    <property type="entry name" value="DNA/RNA polymerases"/>
    <property type="match status" value="1"/>
</dbReference>
<feature type="domain" description="Reverse transcriptase" evidence="2">
    <location>
        <begin position="834"/>
        <end position="947"/>
    </location>
</feature>
<comment type="caution">
    <text evidence="5">The sequence shown here is derived from an EMBL/GenBank/DDBJ whole genome shotgun (WGS) entry which is preliminary data.</text>
</comment>
<dbReference type="Pfam" id="PF14111">
    <property type="entry name" value="DUF4283"/>
    <property type="match status" value="1"/>
</dbReference>
<sequence>MDWRKLFGCQANQELTCFPLNQNSESLIVQPPPEVFEAGMAEWKSSLVGQFLGASPNFITLQRTIEKLWNHPAQGARVQVSLAGNNLYIFSFSSDSARDWVLDNDLWHVLHKPLILRKWEPNLQRLNFDLSRLPLWVHLFNIPLELYSKEGLSYIASALGEPISMDSITASKYRLEYARVCIEIGAKDDLPESVEVMLANGSKTTIYVDIPWFPNRCRRFNTFGHSDKGCFVKSSSAPTTTKIWRIKNNQNDNTDQTPQEKSDSLHTPLSDPSLKNSLPESSSSIEQDVIKGKEHVFGNRSSLQTILSKNDSMIPTDLSNEDSKAQSYIPTPRKDSFIGNLPELLPETTPKINDSITIPKRGRGRPIKIPTKTTIRSSSNRFEILSTVDEVSPPSEIQLRKARPVAAGVAKLIKELKSKKKYHITVNGRIWIIWKQGIDLSYCFSTDQSITVKCLNNNSSFIITSIYGSNSDSHRRSLWQHLNYLESLYGSQPWILGGDFNTFLHSNESSDSHLLGPYSTTDMLDFQEVVHNLSLQDHHFFGPTFTWSNKQKNTFLARNWISMALVWTSKETQTNRPKPFKFFNFWTKHPNILEEVFSSWHIPTQDKELNVQKELTALEDNELMFLKQKAKVRWIKEGDKCSKLFHTAIASKLKRDTIRVLINNEGKRLESYDDMANEIIHYFKKQLGTSDPNVLPSDSNFLKNLLRFSLPSETATELTKIISAEEIKEALFSKGNDKAPGPDGFTPMFFKISWSVVGEDVVNTVSRRVKSNVEQDRSVILTKGRSIVDNTLLAQELVKDYDRKNISPRSADGLKLVTEKPDTPYILMDLLLDFFKGQRGIRQGDPLSPIIFVLAMNILSKILNLAAARGIFGYHPKCKKLGITHLSFADDLLIFCKGNLESIVGVSSVLSHFYSLYGLNLNVNKTDTLEFLWSLGNLLKQTVFHFLTTSKLDFTIGPPTWIQTNLELLLPSDETSYPIQERKFKRLKKVISISENPSLSEDLDFDTSDAQDVEGPESGSGSKGSFNEENELGNSQDMCVPPVEGVVGEGTSYGWNDGGLHVSYEIKGSIDPTEVHTADLVHVWCLPSTANVGPQEVPRNLEPINLLAARNERESVQIAIHPKVFWSRSSVAGIVQVQCCDLCSASGDRLIVGESLKMRRVVPILGVPDALVPLDLPISQISLQPGYDSVLIVHGDKCCLAFNRYLQHSAWARLKSISYSLNFIIVDAMEPIDGKPLDEVISDTVIEDWFGVEHGSNEWYDALEQYFKWLLQYRISPYFCRWGDSMLGLTYTSPWPADHPKSDEFFSDPRLAMLIDAQHGIHAYAPDARVLTTYYCGPSDAPLAPTPFEAFLKVPKFLRPHTQIYCTSEWIFGNREDLVKDVISELHVENGEEWWTYVCMGPSDPHPNWHLGMRGTQHRAVMWRVWKEGGTGFLYWGANCYEKATVPSAEIRFRRGLPPGDGVLYYPGEVFSSSSQPVASLRLERILSGLQYGREAAVGLLEKTGVYLGPERYSMEQLI</sequence>
<dbReference type="InterPro" id="IPR025150">
    <property type="entry name" value="GH123_cat"/>
</dbReference>
<dbReference type="InterPro" id="IPR000477">
    <property type="entry name" value="RT_dom"/>
</dbReference>
<organism evidence="5 6">
    <name type="scientific">Hibiscus syriacus</name>
    <name type="common">Rose of Sharon</name>
    <dbReference type="NCBI Taxonomy" id="106335"/>
    <lineage>
        <taxon>Eukaryota</taxon>
        <taxon>Viridiplantae</taxon>
        <taxon>Streptophyta</taxon>
        <taxon>Embryophyta</taxon>
        <taxon>Tracheophyta</taxon>
        <taxon>Spermatophyta</taxon>
        <taxon>Magnoliopsida</taxon>
        <taxon>eudicotyledons</taxon>
        <taxon>Gunneridae</taxon>
        <taxon>Pentapetalae</taxon>
        <taxon>rosids</taxon>
        <taxon>malvids</taxon>
        <taxon>Malvales</taxon>
        <taxon>Malvaceae</taxon>
        <taxon>Malvoideae</taxon>
        <taxon>Hibiscus</taxon>
    </lineage>
</organism>
<keyword evidence="6" id="KW-1185">Reference proteome</keyword>
<feature type="region of interest" description="Disordered" evidence="1">
    <location>
        <begin position="314"/>
        <end position="333"/>
    </location>
</feature>
<evidence type="ECO:0000259" key="2">
    <source>
        <dbReference type="Pfam" id="PF00078"/>
    </source>
</evidence>